<dbReference type="RefSeq" id="WP_242284237.1">
    <property type="nucleotide sequence ID" value="NZ_JAKKSL010000001.1"/>
</dbReference>
<feature type="region of interest" description="Disordered" evidence="1">
    <location>
        <begin position="80"/>
        <end position="134"/>
    </location>
</feature>
<proteinExistence type="predicted"/>
<sequence length="134" mass="15571">MSSDNIYENNPLHGVGLEQVLTELVEHYGFEILHAYLNLNCFKTNPSIISSVKFLKKTDWAKDKVEGFYLYQYKNLPRADDSQFELPPRDRIIPADQKPGEPAELSFEDAERLRQKKAKKTRERSSTPDNPWGR</sequence>
<dbReference type="Proteomes" id="UP001139646">
    <property type="component" value="Unassembled WGS sequence"/>
</dbReference>
<organism evidence="2 3">
    <name type="scientific">Colwellia maritima</name>
    <dbReference type="NCBI Taxonomy" id="2912588"/>
    <lineage>
        <taxon>Bacteria</taxon>
        <taxon>Pseudomonadati</taxon>
        <taxon>Pseudomonadota</taxon>
        <taxon>Gammaproteobacteria</taxon>
        <taxon>Alteromonadales</taxon>
        <taxon>Colwelliaceae</taxon>
        <taxon>Colwellia</taxon>
    </lineage>
</organism>
<gene>
    <name evidence="2" type="ORF">L3081_06235</name>
</gene>
<accession>A0ABS9WYM2</accession>
<comment type="caution">
    <text evidence="2">The sequence shown here is derived from an EMBL/GenBank/DDBJ whole genome shotgun (WGS) entry which is preliminary data.</text>
</comment>
<feature type="compositionally biased region" description="Basic and acidic residues" evidence="1">
    <location>
        <begin position="80"/>
        <end position="101"/>
    </location>
</feature>
<name>A0ABS9WYM2_9GAMM</name>
<dbReference type="Gene3D" id="1.10.720.30">
    <property type="entry name" value="SAP domain"/>
    <property type="match status" value="1"/>
</dbReference>
<keyword evidence="2" id="KW-0238">DNA-binding</keyword>
<dbReference type="EMBL" id="JAKKSL010000001">
    <property type="protein sequence ID" value="MCI2283069.1"/>
    <property type="molecule type" value="Genomic_DNA"/>
</dbReference>
<dbReference type="InterPro" id="IPR036361">
    <property type="entry name" value="SAP_dom_sf"/>
</dbReference>
<dbReference type="GO" id="GO:0003677">
    <property type="term" value="F:DNA binding"/>
    <property type="evidence" value="ECO:0007669"/>
    <property type="project" value="UniProtKB-KW"/>
</dbReference>
<evidence type="ECO:0000313" key="2">
    <source>
        <dbReference type="EMBL" id="MCI2283069.1"/>
    </source>
</evidence>
<reference evidence="2" key="1">
    <citation type="submission" date="2022-01" db="EMBL/GenBank/DDBJ databases">
        <title>Colwellia maritima, isolated from seawater.</title>
        <authorList>
            <person name="Kristyanto S."/>
            <person name="Jung J."/>
            <person name="Jeon C.O."/>
        </authorList>
    </citation>
    <scope>NUCLEOTIDE SEQUENCE</scope>
    <source>
        <strain evidence="2">MSW7</strain>
    </source>
</reference>
<dbReference type="Pfam" id="PF09905">
    <property type="entry name" value="VF530"/>
    <property type="match status" value="1"/>
</dbReference>
<evidence type="ECO:0000313" key="3">
    <source>
        <dbReference type="Proteomes" id="UP001139646"/>
    </source>
</evidence>
<dbReference type="InterPro" id="IPR018668">
    <property type="entry name" value="DNA-binding_VF530-like"/>
</dbReference>
<evidence type="ECO:0000256" key="1">
    <source>
        <dbReference type="SAM" id="MobiDB-lite"/>
    </source>
</evidence>
<keyword evidence="3" id="KW-1185">Reference proteome</keyword>
<protein>
    <submittedName>
        <fullName evidence="2">VF530 family DNA-binding protein</fullName>
    </submittedName>
</protein>